<name>A0A9C7PSX0_9RHOD</name>
<dbReference type="CDD" id="cd00167">
    <property type="entry name" value="SANT"/>
    <property type="match status" value="2"/>
</dbReference>
<organism evidence="3 4">
    <name type="scientific">Galdieria partita</name>
    <dbReference type="NCBI Taxonomy" id="83374"/>
    <lineage>
        <taxon>Eukaryota</taxon>
        <taxon>Rhodophyta</taxon>
        <taxon>Bangiophyceae</taxon>
        <taxon>Galdieriales</taxon>
        <taxon>Galdieriaceae</taxon>
        <taxon>Galdieria</taxon>
    </lineage>
</organism>
<feature type="domain" description="HTH myb-type" evidence="2">
    <location>
        <begin position="40"/>
        <end position="86"/>
    </location>
</feature>
<dbReference type="Gene3D" id="1.10.10.60">
    <property type="entry name" value="Homeodomain-like"/>
    <property type="match status" value="2"/>
</dbReference>
<reference evidence="3" key="1">
    <citation type="journal article" date="2022" name="Proc. Natl. Acad. Sci. U.S.A.">
        <title>Life cycle and functional genomics of the unicellular red alga Galdieria for elucidating algal and plant evolution and industrial use.</title>
        <authorList>
            <person name="Hirooka S."/>
            <person name="Itabashi T."/>
            <person name="Ichinose T.M."/>
            <person name="Onuma R."/>
            <person name="Fujiwara T."/>
            <person name="Yamashita S."/>
            <person name="Jong L.W."/>
            <person name="Tomita R."/>
            <person name="Iwane A.H."/>
            <person name="Miyagishima S.Y."/>
        </authorList>
    </citation>
    <scope>NUCLEOTIDE SEQUENCE</scope>
    <source>
        <strain evidence="3">NBRC 102759</strain>
    </source>
</reference>
<reference evidence="3" key="2">
    <citation type="submission" date="2022-01" db="EMBL/GenBank/DDBJ databases">
        <authorList>
            <person name="Hirooka S."/>
            <person name="Miyagishima S.Y."/>
        </authorList>
    </citation>
    <scope>NUCLEOTIDE SEQUENCE</scope>
    <source>
        <strain evidence="3">NBRC 102759</strain>
    </source>
</reference>
<dbReference type="Pfam" id="PF13921">
    <property type="entry name" value="Myb_DNA-bind_6"/>
    <property type="match status" value="1"/>
</dbReference>
<dbReference type="GO" id="GO:0000981">
    <property type="term" value="F:DNA-binding transcription factor activity, RNA polymerase II-specific"/>
    <property type="evidence" value="ECO:0007669"/>
    <property type="project" value="TreeGrafter"/>
</dbReference>
<accession>A0A9C7PSX0</accession>
<sequence>MTVVVSEKGENKGNNVLFDSKSLFMQKLENHESPVGSLGWTEQEDRRLIELHRKYGNRWALIKKFMGGKTGQQCLKRWRYTLDPSVRKDSWTKEETEKLMKLHEELGSKWSDIARKLGTGRTDIQCRYRYFRVLAGKASNTVSRDSSRLYRTYSVCDSSNAGEEMGNKYVEWPSNMQRRSSDPGRSAGVSLAQSERLCYPTKTEASHSFGSQHDDRAWFFGERCAQHSYYGNNGQEHSGALDSLMKDNAAPTVCPDCGIARVRPLNSGSISKITESNGMTHPSFIASFSDQEHWIALDSMMGVPRGGPLQCESLGSVAITPLPAFRDRMVNEEASLSSLMGVCSVVSRASETAATWKGDSCNILPPLHMNRMNTFVSEDDSLVMESCNLPPLWDC</sequence>
<dbReference type="PANTHER" id="PTHR45614">
    <property type="entry name" value="MYB PROTEIN-RELATED"/>
    <property type="match status" value="1"/>
</dbReference>
<evidence type="ECO:0000259" key="2">
    <source>
        <dbReference type="PROSITE" id="PS51294"/>
    </source>
</evidence>
<dbReference type="PROSITE" id="PS50090">
    <property type="entry name" value="MYB_LIKE"/>
    <property type="match status" value="2"/>
</dbReference>
<dbReference type="OrthoDB" id="2143914at2759"/>
<dbReference type="AlphaFoldDB" id="A0A9C7PSX0"/>
<dbReference type="InterPro" id="IPR009057">
    <property type="entry name" value="Homeodomain-like_sf"/>
</dbReference>
<proteinExistence type="predicted"/>
<dbReference type="InterPro" id="IPR017930">
    <property type="entry name" value="Myb_dom"/>
</dbReference>
<dbReference type="PROSITE" id="PS51294">
    <property type="entry name" value="HTH_MYB"/>
    <property type="match status" value="2"/>
</dbReference>
<keyword evidence="4" id="KW-1185">Reference proteome</keyword>
<dbReference type="GO" id="GO:0005634">
    <property type="term" value="C:nucleus"/>
    <property type="evidence" value="ECO:0007669"/>
    <property type="project" value="TreeGrafter"/>
</dbReference>
<dbReference type="SMART" id="SM00717">
    <property type="entry name" value="SANT"/>
    <property type="match status" value="2"/>
</dbReference>
<dbReference type="GO" id="GO:0000978">
    <property type="term" value="F:RNA polymerase II cis-regulatory region sequence-specific DNA binding"/>
    <property type="evidence" value="ECO:0007669"/>
    <property type="project" value="TreeGrafter"/>
</dbReference>
<comment type="caution">
    <text evidence="3">The sequence shown here is derived from an EMBL/GenBank/DDBJ whole genome shotgun (WGS) entry which is preliminary data.</text>
</comment>
<feature type="domain" description="Myb-like" evidence="1">
    <location>
        <begin position="40"/>
        <end position="82"/>
    </location>
</feature>
<dbReference type="PANTHER" id="PTHR45614:SF51">
    <property type="entry name" value="MYB-LIKE DNA-BINDING PROTEIN BAS1"/>
    <property type="match status" value="1"/>
</dbReference>
<gene>
    <name evidence="3" type="ORF">GpartN1_g1652.t1</name>
</gene>
<dbReference type="EMBL" id="BQMJ01000011">
    <property type="protein sequence ID" value="GJQ09861.1"/>
    <property type="molecule type" value="Genomic_DNA"/>
</dbReference>
<evidence type="ECO:0000313" key="4">
    <source>
        <dbReference type="Proteomes" id="UP001061958"/>
    </source>
</evidence>
<feature type="domain" description="Myb-like" evidence="1">
    <location>
        <begin position="83"/>
        <end position="134"/>
    </location>
</feature>
<feature type="domain" description="HTH myb-type" evidence="2">
    <location>
        <begin position="87"/>
        <end position="138"/>
    </location>
</feature>
<dbReference type="SUPFAM" id="SSF46689">
    <property type="entry name" value="Homeodomain-like"/>
    <property type="match status" value="1"/>
</dbReference>
<dbReference type="InterPro" id="IPR050560">
    <property type="entry name" value="MYB_TF"/>
</dbReference>
<evidence type="ECO:0000313" key="3">
    <source>
        <dbReference type="EMBL" id="GJQ09861.1"/>
    </source>
</evidence>
<dbReference type="InterPro" id="IPR001005">
    <property type="entry name" value="SANT/Myb"/>
</dbReference>
<dbReference type="Proteomes" id="UP001061958">
    <property type="component" value="Unassembled WGS sequence"/>
</dbReference>
<protein>
    <submittedName>
        <fullName evidence="3">Uncharacterized protein</fullName>
    </submittedName>
</protein>
<evidence type="ECO:0000259" key="1">
    <source>
        <dbReference type="PROSITE" id="PS50090"/>
    </source>
</evidence>